<dbReference type="AlphaFoldDB" id="W1J3Q4"/>
<reference evidence="1" key="1">
    <citation type="submission" date="2013-11" db="EMBL/GenBank/DDBJ databases">
        <title>Draft genome sequence and annotation of the entomopathogenic bacteria, Xenorhabdus cabanillasi strain JM26 and Xenorhabdus szentirmai strain DSM 16338.</title>
        <authorList>
            <person name="Gualtieri M."/>
            <person name="Ogier J.C."/>
            <person name="Pages S."/>
            <person name="Givaudan A."/>
            <person name="Gaudriault S."/>
        </authorList>
    </citation>
    <scope>NUCLEOTIDE SEQUENCE [LARGE SCALE GENOMIC DNA]</scope>
    <source>
        <strain evidence="1">DSM 16338</strain>
    </source>
</reference>
<organism evidence="1 2">
    <name type="scientific">Xenorhabdus szentirmaii DSM 16338</name>
    <dbReference type="NCBI Taxonomy" id="1427518"/>
    <lineage>
        <taxon>Bacteria</taxon>
        <taxon>Pseudomonadati</taxon>
        <taxon>Pseudomonadota</taxon>
        <taxon>Gammaproteobacteria</taxon>
        <taxon>Enterobacterales</taxon>
        <taxon>Morganellaceae</taxon>
        <taxon>Xenorhabdus</taxon>
    </lineage>
</organism>
<dbReference type="STRING" id="1427518.XSR1_50100"/>
<protein>
    <submittedName>
        <fullName evidence="1">Uncharacterized protein</fullName>
    </submittedName>
</protein>
<gene>
    <name evidence="1" type="ORF">XSR1_50100</name>
</gene>
<accession>W1J3Q4</accession>
<dbReference type="EMBL" id="CBXF010000110">
    <property type="protein sequence ID" value="CDL84698.1"/>
    <property type="molecule type" value="Genomic_DNA"/>
</dbReference>
<sequence>MGCRKDTDQAKLELNGNEISHYLVESVKSFRFMNEIQREYLYSEGIFSDSIVKIEIRLKPFISIECILLEKNSYNLY</sequence>
<keyword evidence="2" id="KW-1185">Reference proteome</keyword>
<name>W1J3Q4_9GAMM</name>
<dbReference type="Proteomes" id="UP000019202">
    <property type="component" value="Unassembled WGS sequence"/>
</dbReference>
<comment type="caution">
    <text evidence="1">The sequence shown here is derived from an EMBL/GenBank/DDBJ whole genome shotgun (WGS) entry which is preliminary data.</text>
</comment>
<evidence type="ECO:0000313" key="1">
    <source>
        <dbReference type="EMBL" id="CDL84698.1"/>
    </source>
</evidence>
<evidence type="ECO:0000313" key="2">
    <source>
        <dbReference type="Proteomes" id="UP000019202"/>
    </source>
</evidence>
<proteinExistence type="predicted"/>